<evidence type="ECO:0000256" key="4">
    <source>
        <dbReference type="HAMAP-Rule" id="MF_02095"/>
    </source>
</evidence>
<name>A0ABY6H096_9GAMM</name>
<keyword evidence="3 4" id="KW-0460">Magnesium</keyword>
<sequence length="281" mass="30990">MMNDLIKAVRDIARKAGEVILDVYEQQELGIQRKADATPVTQADLRANEVIEKHLLRLNVSYPILSEESTHADLSVRQTWHHYWLVDPLDGTQEFINGNGQFTVNIALMEKADNGCSYPLFGVVHVPVTHTTYWGGKQSGAFKQVGNEPVVSIKPRLLDRNNVVVLGSRTYGTAGAAAFIEQLRDIYPNLTPRKVGSALKSCLVAEGEADIYPRIGPTSEWDTAAVQGVVEGAGGVLMNPAGERFAYNFKAHLVNSDFLVIGDTSMDWQSFWNPDALRGLH</sequence>
<evidence type="ECO:0000256" key="1">
    <source>
        <dbReference type="ARBA" id="ARBA00001625"/>
    </source>
</evidence>
<evidence type="ECO:0000256" key="3">
    <source>
        <dbReference type="ARBA" id="ARBA00022842"/>
    </source>
</evidence>
<dbReference type="Gene3D" id="3.40.190.80">
    <property type="match status" value="1"/>
</dbReference>
<feature type="binding site" evidence="4">
    <location>
        <position position="67"/>
    </location>
    <ligand>
        <name>Mg(2+)</name>
        <dbReference type="ChEBI" id="CHEBI:18420"/>
        <label>1</label>
    </ligand>
</feature>
<dbReference type="Proteomes" id="UP001163255">
    <property type="component" value="Chromosome"/>
</dbReference>
<feature type="binding site" evidence="4">
    <location>
        <position position="87"/>
    </location>
    <ligand>
        <name>Mg(2+)</name>
        <dbReference type="ChEBI" id="CHEBI:18420"/>
        <label>2</label>
    </ligand>
</feature>
<evidence type="ECO:0000256" key="2">
    <source>
        <dbReference type="ARBA" id="ARBA00022723"/>
    </source>
</evidence>
<feature type="binding site" evidence="4">
    <location>
        <position position="87"/>
    </location>
    <ligand>
        <name>Mg(2+)</name>
        <dbReference type="ChEBI" id="CHEBI:18420"/>
        <label>1</label>
    </ligand>
</feature>
<proteinExistence type="inferred from homology"/>
<keyword evidence="4" id="KW-0997">Cell inner membrane</keyword>
<comment type="function">
    <text evidence="4">Converts adenosine-3',5'-bisphosphate (PAP) to AMP.</text>
</comment>
<dbReference type="InterPro" id="IPR020583">
    <property type="entry name" value="Inositol_monoP_metal-BS"/>
</dbReference>
<dbReference type="EC" id="3.1.3.7" evidence="4"/>
<comment type="catalytic activity">
    <reaction evidence="1 4">
        <text>adenosine 3',5'-bisphosphate + H2O = AMP + phosphate</text>
        <dbReference type="Rhea" id="RHEA:10040"/>
        <dbReference type="ChEBI" id="CHEBI:15377"/>
        <dbReference type="ChEBI" id="CHEBI:43474"/>
        <dbReference type="ChEBI" id="CHEBI:58343"/>
        <dbReference type="ChEBI" id="CHEBI:456215"/>
        <dbReference type="EC" id="3.1.3.7"/>
    </reaction>
</comment>
<feature type="binding site" evidence="4">
    <location>
        <begin position="89"/>
        <end position="92"/>
    </location>
    <ligand>
        <name>substrate</name>
    </ligand>
</feature>
<dbReference type="InterPro" id="IPR050725">
    <property type="entry name" value="CysQ/Inositol_MonoPase"/>
</dbReference>
<comment type="cofactor">
    <cofactor evidence="4">
        <name>Mg(2+)</name>
        <dbReference type="ChEBI" id="CHEBI:18420"/>
    </cofactor>
</comment>
<feature type="binding site" evidence="4">
    <location>
        <position position="89"/>
    </location>
    <ligand>
        <name>Mg(2+)</name>
        <dbReference type="ChEBI" id="CHEBI:18420"/>
        <label>1</label>
    </ligand>
</feature>
<keyword evidence="4" id="KW-1003">Cell membrane</keyword>
<dbReference type="Pfam" id="PF00459">
    <property type="entry name" value="Inositol_P"/>
    <property type="match status" value="1"/>
</dbReference>
<dbReference type="SUPFAM" id="SSF56655">
    <property type="entry name" value="Carbohydrate phosphatase"/>
    <property type="match status" value="1"/>
</dbReference>
<keyword evidence="2 4" id="KW-0479">Metal-binding</keyword>
<reference evidence="5" key="1">
    <citation type="submission" date="2022-10" db="EMBL/GenBank/DDBJ databases">
        <title>Completed Genome Sequence of two octocoral isolated bacterium, Endozoicomonas euniceicola EF212T and Endozoicomonas gorgoniicola PS125T.</title>
        <authorList>
            <person name="Chiou Y.-J."/>
            <person name="Chen Y.-H."/>
        </authorList>
    </citation>
    <scope>NUCLEOTIDE SEQUENCE</scope>
    <source>
        <strain evidence="5">EF212</strain>
    </source>
</reference>
<organism evidence="5 6">
    <name type="scientific">Endozoicomonas euniceicola</name>
    <dbReference type="NCBI Taxonomy" id="1234143"/>
    <lineage>
        <taxon>Bacteria</taxon>
        <taxon>Pseudomonadati</taxon>
        <taxon>Pseudomonadota</taxon>
        <taxon>Gammaproteobacteria</taxon>
        <taxon>Oceanospirillales</taxon>
        <taxon>Endozoicomonadaceae</taxon>
        <taxon>Endozoicomonas</taxon>
    </lineage>
</organism>
<dbReference type="Gene3D" id="3.30.540.10">
    <property type="entry name" value="Fructose-1,6-Bisphosphatase, subunit A, domain 1"/>
    <property type="match status" value="1"/>
</dbReference>
<dbReference type="PANTHER" id="PTHR43028:SF5">
    <property type="entry name" value="3'(2'),5'-BISPHOSPHATE NUCLEOTIDASE 1"/>
    <property type="match status" value="1"/>
</dbReference>
<keyword evidence="6" id="KW-1185">Reference proteome</keyword>
<feature type="binding site" evidence="4">
    <location>
        <position position="222"/>
    </location>
    <ligand>
        <name>Mg(2+)</name>
        <dbReference type="ChEBI" id="CHEBI:18420"/>
        <label>2</label>
    </ligand>
</feature>
<comment type="similarity">
    <text evidence="4">Belongs to the inositol monophosphatase superfamily. CysQ family.</text>
</comment>
<dbReference type="PANTHER" id="PTHR43028">
    <property type="entry name" value="3'(2'),5'-BISPHOSPHATE NUCLEOTIDASE 1"/>
    <property type="match status" value="1"/>
</dbReference>
<accession>A0ABY6H096</accession>
<keyword evidence="4 5" id="KW-0378">Hydrolase</keyword>
<evidence type="ECO:0000313" key="5">
    <source>
        <dbReference type="EMBL" id="UYM18473.1"/>
    </source>
</evidence>
<dbReference type="HAMAP" id="MF_02095">
    <property type="entry name" value="CysQ"/>
    <property type="match status" value="1"/>
</dbReference>
<dbReference type="PROSITE" id="PS00629">
    <property type="entry name" value="IMP_1"/>
    <property type="match status" value="1"/>
</dbReference>
<feature type="binding site" evidence="4">
    <location>
        <position position="90"/>
    </location>
    <ligand>
        <name>Mg(2+)</name>
        <dbReference type="ChEBI" id="CHEBI:18420"/>
        <label>2</label>
    </ligand>
</feature>
<feature type="binding site" evidence="4">
    <location>
        <position position="222"/>
    </location>
    <ligand>
        <name>substrate</name>
    </ligand>
</feature>
<comment type="subcellular location">
    <subcellularLocation>
        <location evidence="4">Cell inner membrane</location>
        <topology evidence="4">Peripheral membrane protein</topology>
        <orientation evidence="4">Cytoplasmic side</orientation>
    </subcellularLocation>
</comment>
<evidence type="ECO:0000313" key="6">
    <source>
        <dbReference type="Proteomes" id="UP001163255"/>
    </source>
</evidence>
<keyword evidence="4" id="KW-0472">Membrane</keyword>
<dbReference type="NCBIfam" id="TIGR01331">
    <property type="entry name" value="bisphos_cysQ"/>
    <property type="match status" value="1"/>
</dbReference>
<dbReference type="EMBL" id="CP103300">
    <property type="protein sequence ID" value="UYM18473.1"/>
    <property type="molecule type" value="Genomic_DNA"/>
</dbReference>
<feature type="binding site" evidence="4">
    <location>
        <position position="67"/>
    </location>
    <ligand>
        <name>substrate</name>
    </ligand>
</feature>
<dbReference type="PRINTS" id="PR00377">
    <property type="entry name" value="IMPHPHTASES"/>
</dbReference>
<gene>
    <name evidence="4 5" type="primary">cysQ</name>
    <name evidence="5" type="ORF">NX720_11420</name>
</gene>
<protein>
    <recommendedName>
        <fullName evidence="4">3'(2'),5'-bisphosphate nucleotidase CysQ</fullName>
        <ecNumber evidence="4">3.1.3.7</ecNumber>
    </recommendedName>
    <alternativeName>
        <fullName evidence="4">3'(2'),5-bisphosphonucleoside 3'(2')-phosphohydrolase</fullName>
    </alternativeName>
    <alternativeName>
        <fullName evidence="4">3'-phosphoadenosine 5'-phosphate phosphatase</fullName>
        <shortName evidence="4">PAP phosphatase</shortName>
    </alternativeName>
</protein>
<dbReference type="GO" id="GO:0008441">
    <property type="term" value="F:3'(2'),5'-bisphosphate nucleotidase activity"/>
    <property type="evidence" value="ECO:0007669"/>
    <property type="project" value="UniProtKB-EC"/>
</dbReference>
<dbReference type="InterPro" id="IPR000760">
    <property type="entry name" value="Inositol_monophosphatase-like"/>
</dbReference>
<dbReference type="RefSeq" id="WP_262601236.1">
    <property type="nucleotide sequence ID" value="NZ_CP103300.1"/>
</dbReference>
<dbReference type="InterPro" id="IPR006240">
    <property type="entry name" value="CysQ"/>
</dbReference>
<dbReference type="CDD" id="cd01638">
    <property type="entry name" value="CysQ"/>
    <property type="match status" value="1"/>
</dbReference>